<accession>A0A4Y2H1T2</accession>
<dbReference type="AlphaFoldDB" id="A0A4Y2H1T2"/>
<name>A0A4Y2H1T2_ARAVE</name>
<proteinExistence type="predicted"/>
<evidence type="ECO:0000313" key="1">
    <source>
        <dbReference type="EMBL" id="GBM59101.1"/>
    </source>
</evidence>
<dbReference type="EMBL" id="BGPR01001665">
    <property type="protein sequence ID" value="GBM59101.1"/>
    <property type="molecule type" value="Genomic_DNA"/>
</dbReference>
<gene>
    <name evidence="1" type="ORF">AVEN_169042_1</name>
</gene>
<keyword evidence="2" id="KW-1185">Reference proteome</keyword>
<dbReference type="Proteomes" id="UP000499080">
    <property type="component" value="Unassembled WGS sequence"/>
</dbReference>
<protein>
    <submittedName>
        <fullName evidence="1">Uncharacterized protein</fullName>
    </submittedName>
</protein>
<evidence type="ECO:0000313" key="2">
    <source>
        <dbReference type="Proteomes" id="UP000499080"/>
    </source>
</evidence>
<organism evidence="1 2">
    <name type="scientific">Araneus ventricosus</name>
    <name type="common">Orbweaver spider</name>
    <name type="synonym">Epeira ventricosa</name>
    <dbReference type="NCBI Taxonomy" id="182803"/>
    <lineage>
        <taxon>Eukaryota</taxon>
        <taxon>Metazoa</taxon>
        <taxon>Ecdysozoa</taxon>
        <taxon>Arthropoda</taxon>
        <taxon>Chelicerata</taxon>
        <taxon>Arachnida</taxon>
        <taxon>Araneae</taxon>
        <taxon>Araneomorphae</taxon>
        <taxon>Entelegynae</taxon>
        <taxon>Araneoidea</taxon>
        <taxon>Araneidae</taxon>
        <taxon>Araneus</taxon>
    </lineage>
</organism>
<sequence>MSPRGHEYLGEKPPHTIACLRFFWGTVMVGAELLLTDDGTYILLDEWAGAGDGLLLSVATVLQLFPVHFGPRLSAPGSPSRFQKVLSILPDFKGTLFEIFLKTRFRRSIMTFRVLPRVPCQPNWSATSFPCTPECPLSQEMTTSVVKELQMFTISQAIVEIVWRAERAFRDN</sequence>
<comment type="caution">
    <text evidence="1">The sequence shown here is derived from an EMBL/GenBank/DDBJ whole genome shotgun (WGS) entry which is preliminary data.</text>
</comment>
<reference evidence="1 2" key="1">
    <citation type="journal article" date="2019" name="Sci. Rep.">
        <title>Orb-weaving spider Araneus ventricosus genome elucidates the spidroin gene catalogue.</title>
        <authorList>
            <person name="Kono N."/>
            <person name="Nakamura H."/>
            <person name="Ohtoshi R."/>
            <person name="Moran D.A.P."/>
            <person name="Shinohara A."/>
            <person name="Yoshida Y."/>
            <person name="Fujiwara M."/>
            <person name="Mori M."/>
            <person name="Tomita M."/>
            <person name="Arakawa K."/>
        </authorList>
    </citation>
    <scope>NUCLEOTIDE SEQUENCE [LARGE SCALE GENOMIC DNA]</scope>
</reference>